<proteinExistence type="predicted"/>
<keyword evidence="2" id="KW-1185">Reference proteome</keyword>
<accession>A0ABN7T0N0</accession>
<reference evidence="1 2" key="1">
    <citation type="submission" date="2021-04" db="EMBL/GenBank/DDBJ databases">
        <authorList>
            <person name="Bliznina A."/>
        </authorList>
    </citation>
    <scope>NUCLEOTIDE SEQUENCE [LARGE SCALE GENOMIC DNA]</scope>
</reference>
<sequence>MQNFLKVIMTKMDMMKIDVSAKMDLSKKMTMSRFLIATREILFALKNLVRLKTNVTRLKLVKCAKDLHFAFVKNISFVLIYRLKKVRLNNADVHLVFI</sequence>
<evidence type="ECO:0000313" key="2">
    <source>
        <dbReference type="Proteomes" id="UP001158576"/>
    </source>
</evidence>
<organism evidence="1 2">
    <name type="scientific">Oikopleura dioica</name>
    <name type="common">Tunicate</name>
    <dbReference type="NCBI Taxonomy" id="34765"/>
    <lineage>
        <taxon>Eukaryota</taxon>
        <taxon>Metazoa</taxon>
        <taxon>Chordata</taxon>
        <taxon>Tunicata</taxon>
        <taxon>Appendicularia</taxon>
        <taxon>Copelata</taxon>
        <taxon>Oikopleuridae</taxon>
        <taxon>Oikopleura</taxon>
    </lineage>
</organism>
<name>A0ABN7T0N0_OIKDI</name>
<evidence type="ECO:0000313" key="1">
    <source>
        <dbReference type="EMBL" id="CAG5109636.1"/>
    </source>
</evidence>
<protein>
    <submittedName>
        <fullName evidence="1">Oidioi.mRNA.OKI2018_I69.chr2.g4152.t1.cds</fullName>
    </submittedName>
</protein>
<gene>
    <name evidence="1" type="ORF">OKIOD_LOCUS12917</name>
</gene>
<dbReference type="Proteomes" id="UP001158576">
    <property type="component" value="Chromosome 2"/>
</dbReference>
<dbReference type="EMBL" id="OU015567">
    <property type="protein sequence ID" value="CAG5109636.1"/>
    <property type="molecule type" value="Genomic_DNA"/>
</dbReference>